<evidence type="ECO:0000256" key="10">
    <source>
        <dbReference type="ARBA" id="ARBA00023180"/>
    </source>
</evidence>
<dbReference type="OMA" id="GVTKRMC"/>
<feature type="transmembrane region" description="Helical" evidence="15">
    <location>
        <begin position="39"/>
        <end position="65"/>
    </location>
</feature>
<dbReference type="AlphaFoldDB" id="A0A8D0E4D2"/>
<evidence type="ECO:0000256" key="5">
    <source>
        <dbReference type="ARBA" id="ARBA00022989"/>
    </source>
</evidence>
<dbReference type="GO" id="GO:0008217">
    <property type="term" value="P:regulation of blood pressure"/>
    <property type="evidence" value="ECO:0007669"/>
    <property type="project" value="InterPro"/>
</dbReference>
<evidence type="ECO:0000256" key="9">
    <source>
        <dbReference type="ARBA" id="ARBA00023170"/>
    </source>
</evidence>
<evidence type="ECO:0000256" key="11">
    <source>
        <dbReference type="ARBA" id="ARBA00023224"/>
    </source>
</evidence>
<evidence type="ECO:0000259" key="16">
    <source>
        <dbReference type="PROSITE" id="PS50262"/>
    </source>
</evidence>
<feature type="transmembrane region" description="Helical" evidence="15">
    <location>
        <begin position="77"/>
        <end position="104"/>
    </location>
</feature>
<keyword evidence="8" id="KW-1015">Disulfide bond</keyword>
<evidence type="ECO:0000256" key="8">
    <source>
        <dbReference type="ARBA" id="ARBA00023157"/>
    </source>
</evidence>
<dbReference type="GO" id="GO:0007218">
    <property type="term" value="P:neuropeptide signaling pathway"/>
    <property type="evidence" value="ECO:0007669"/>
    <property type="project" value="TreeGrafter"/>
</dbReference>
<feature type="transmembrane region" description="Helical" evidence="15">
    <location>
        <begin position="205"/>
        <end position="227"/>
    </location>
</feature>
<dbReference type="GO" id="GO:0097746">
    <property type="term" value="P:blood vessel diameter maintenance"/>
    <property type="evidence" value="ECO:0007669"/>
    <property type="project" value="InterPro"/>
</dbReference>
<dbReference type="InterPro" id="IPR017452">
    <property type="entry name" value="GPCR_Rhodpsn_7TM"/>
</dbReference>
<keyword evidence="4 14" id="KW-0812">Transmembrane</keyword>
<name>A0A8D0E4D2_SALMN</name>
<dbReference type="GO" id="GO:0005886">
    <property type="term" value="C:plasma membrane"/>
    <property type="evidence" value="ECO:0007669"/>
    <property type="project" value="UniProtKB-SubCell"/>
</dbReference>
<evidence type="ECO:0000256" key="7">
    <source>
        <dbReference type="ARBA" id="ARBA00023136"/>
    </source>
</evidence>
<comment type="function">
    <text evidence="12">High affinity receptor for urotensin-2 and urotensin-2B. The activity of this receptor is mediated by a G-protein that activate a phosphatidylinositol-calcium second messenger system.</text>
</comment>
<evidence type="ECO:0000256" key="14">
    <source>
        <dbReference type="RuleBase" id="RU000688"/>
    </source>
</evidence>
<sequence>MWTMDVMEQEVEANVSCHLGSSWSYANDTLEILGSPGDVLITAFLGCILGIMCLIGIVGNIYTLVVVNISIRLTGSMYVYIVNLALADLLYLSTIPFVLCTYLLKDWYFGELGCRVLFSLDLLTMHASIFILTIVSTERYLAVAKPLDTMRRPRSYRKIVTCLVWLVSFFLALPTMVLIDLRTTNQNGSTKRICHATWQTEAYKVYLTVLFNTSILGPGLIIGYLYIQLARTYWRSQVAIFSVKEMKRCPRQKVFYMILIIILAYWSCFTPFWLWQLLSVYQQQPENLPPTTAVCINFFFTCLTYSNSCINPFLYTLLSKNYKEYLRIQKKNGLMLPKAQLQRASSKKSTWSGNHACTETVAIAQMEGVHHEDAAFL</sequence>
<dbReference type="FunFam" id="1.20.1070.10:FF:000183">
    <property type="entry name" value="Urotensin-2 receptor"/>
    <property type="match status" value="1"/>
</dbReference>
<feature type="transmembrane region" description="Helical" evidence="15">
    <location>
        <begin position="296"/>
        <end position="318"/>
    </location>
</feature>
<dbReference type="Pfam" id="PF00001">
    <property type="entry name" value="7tm_1"/>
    <property type="match status" value="1"/>
</dbReference>
<dbReference type="PRINTS" id="PR00647">
    <property type="entry name" value="UROTENSIN2R"/>
</dbReference>
<reference evidence="17" key="2">
    <citation type="submission" date="2025-09" db="UniProtKB">
        <authorList>
            <consortium name="Ensembl"/>
        </authorList>
    </citation>
    <scope>IDENTIFICATION</scope>
</reference>
<keyword evidence="18" id="KW-1185">Reference proteome</keyword>
<dbReference type="PRINTS" id="PR00237">
    <property type="entry name" value="GPCRRHODOPSN"/>
</dbReference>
<evidence type="ECO:0000256" key="6">
    <source>
        <dbReference type="ARBA" id="ARBA00023040"/>
    </source>
</evidence>
<dbReference type="GeneTree" id="ENSGT00940000156819"/>
<dbReference type="Proteomes" id="UP000694421">
    <property type="component" value="Unplaced"/>
</dbReference>
<evidence type="ECO:0000313" key="17">
    <source>
        <dbReference type="Ensembl" id="ENSSMRP00000026207.1"/>
    </source>
</evidence>
<dbReference type="InterPro" id="IPR000670">
    <property type="entry name" value="Urot_II_rcpt"/>
</dbReference>
<keyword evidence="9 14" id="KW-0675">Receptor</keyword>
<evidence type="ECO:0000256" key="12">
    <source>
        <dbReference type="ARBA" id="ARBA00025579"/>
    </source>
</evidence>
<reference evidence="17" key="1">
    <citation type="submission" date="2025-08" db="UniProtKB">
        <authorList>
            <consortium name="Ensembl"/>
        </authorList>
    </citation>
    <scope>IDENTIFICATION</scope>
</reference>
<keyword evidence="11 14" id="KW-0807">Transducer</keyword>
<dbReference type="SUPFAM" id="SSF81321">
    <property type="entry name" value="Family A G protein-coupled receptor-like"/>
    <property type="match status" value="1"/>
</dbReference>
<dbReference type="PANTHER" id="PTHR24230">
    <property type="entry name" value="G-PROTEIN COUPLED RECEPTOR"/>
    <property type="match status" value="1"/>
</dbReference>
<accession>A0A8D0E4D2</accession>
<feature type="transmembrane region" description="Helical" evidence="15">
    <location>
        <begin position="156"/>
        <end position="179"/>
    </location>
</feature>
<dbReference type="PROSITE" id="PS50262">
    <property type="entry name" value="G_PROTEIN_RECEP_F1_2"/>
    <property type="match status" value="1"/>
</dbReference>
<organism evidence="17 18">
    <name type="scientific">Salvator merianae</name>
    <name type="common">Argentine black and white tegu</name>
    <name type="synonym">Tupinambis merianae</name>
    <dbReference type="NCBI Taxonomy" id="96440"/>
    <lineage>
        <taxon>Eukaryota</taxon>
        <taxon>Metazoa</taxon>
        <taxon>Chordata</taxon>
        <taxon>Craniata</taxon>
        <taxon>Vertebrata</taxon>
        <taxon>Euteleostomi</taxon>
        <taxon>Lepidosauria</taxon>
        <taxon>Squamata</taxon>
        <taxon>Bifurcata</taxon>
        <taxon>Unidentata</taxon>
        <taxon>Episquamata</taxon>
        <taxon>Laterata</taxon>
        <taxon>Teiioidea</taxon>
        <taxon>Teiidae</taxon>
        <taxon>Salvator</taxon>
    </lineage>
</organism>
<comment type="similarity">
    <text evidence="14">Belongs to the G-protein coupled receptor 1 family.</text>
</comment>
<evidence type="ECO:0000313" key="18">
    <source>
        <dbReference type="Proteomes" id="UP000694421"/>
    </source>
</evidence>
<evidence type="ECO:0000256" key="15">
    <source>
        <dbReference type="SAM" id="Phobius"/>
    </source>
</evidence>
<dbReference type="InterPro" id="IPR000276">
    <property type="entry name" value="GPCR_Rhodpsn"/>
</dbReference>
<protein>
    <recommendedName>
        <fullName evidence="2">Urotensin-2 receptor</fullName>
    </recommendedName>
    <alternativeName>
        <fullName evidence="13">Urotensin II receptor</fullName>
    </alternativeName>
</protein>
<keyword evidence="10" id="KW-0325">Glycoprotein</keyword>
<dbReference type="PROSITE" id="PS00237">
    <property type="entry name" value="G_PROTEIN_RECEP_F1_1"/>
    <property type="match status" value="1"/>
</dbReference>
<keyword evidence="7 15" id="KW-0472">Membrane</keyword>
<dbReference type="GO" id="GO:0001604">
    <property type="term" value="F:urotensin II receptor activity"/>
    <property type="evidence" value="ECO:0007669"/>
    <property type="project" value="InterPro"/>
</dbReference>
<dbReference type="Gene3D" id="1.20.1070.10">
    <property type="entry name" value="Rhodopsin 7-helix transmembrane proteins"/>
    <property type="match status" value="1"/>
</dbReference>
<dbReference type="Ensembl" id="ENSSMRT00000030654.1">
    <property type="protein sequence ID" value="ENSSMRP00000026207.1"/>
    <property type="gene ID" value="ENSSMRG00000020246.1"/>
</dbReference>
<keyword evidence="6 14" id="KW-0297">G-protein coupled receptor</keyword>
<dbReference type="PANTHER" id="PTHR24230:SF84">
    <property type="entry name" value="UROTENSIN-2 RECEPTOR"/>
    <property type="match status" value="1"/>
</dbReference>
<evidence type="ECO:0000256" key="13">
    <source>
        <dbReference type="ARBA" id="ARBA00032764"/>
    </source>
</evidence>
<feature type="domain" description="G-protein coupled receptors family 1 profile" evidence="16">
    <location>
        <begin position="59"/>
        <end position="315"/>
    </location>
</feature>
<keyword evidence="3" id="KW-1003">Cell membrane</keyword>
<keyword evidence="5 15" id="KW-1133">Transmembrane helix</keyword>
<feature type="transmembrane region" description="Helical" evidence="15">
    <location>
        <begin position="116"/>
        <end position="135"/>
    </location>
</feature>
<dbReference type="CDD" id="cd14999">
    <property type="entry name" value="7tmA_UII-R"/>
    <property type="match status" value="1"/>
</dbReference>
<feature type="transmembrane region" description="Helical" evidence="15">
    <location>
        <begin position="254"/>
        <end position="276"/>
    </location>
</feature>
<evidence type="ECO:0000256" key="1">
    <source>
        <dbReference type="ARBA" id="ARBA00004651"/>
    </source>
</evidence>
<evidence type="ECO:0000256" key="3">
    <source>
        <dbReference type="ARBA" id="ARBA00022475"/>
    </source>
</evidence>
<proteinExistence type="inferred from homology"/>
<evidence type="ECO:0000256" key="2">
    <source>
        <dbReference type="ARBA" id="ARBA00014302"/>
    </source>
</evidence>
<evidence type="ECO:0000256" key="4">
    <source>
        <dbReference type="ARBA" id="ARBA00022692"/>
    </source>
</evidence>
<comment type="subcellular location">
    <subcellularLocation>
        <location evidence="1">Cell membrane</location>
        <topology evidence="1">Multi-pass membrane protein</topology>
    </subcellularLocation>
</comment>